<sequence>MDHLDLSFDHLFEARQQIKWWPWVGREFSRSAVKTMILGESVYRWAAGEAFDNRYALTSGLRVTHKNHALKFDRDSRYVRNIERAIFQRRNPSDVQKQSLWSSVAYHNLVLDVMESVERRPTEKQYQAGWSAALDLFDVMGVEQCLVFGVESLNALRLASREENLHCSGERHPTKVGRFCARSALVHTRSGRPVKLLFVRHPSSFFSWRKWAPVVRAGLDWEFAEAQPIPEAHAPESVSLPLDAEDKMRVSATRDVSH</sequence>
<gene>
    <name evidence="1" type="ORF">NOV72_01265</name>
</gene>
<evidence type="ECO:0000313" key="1">
    <source>
        <dbReference type="EMBL" id="SPB14016.1"/>
    </source>
</evidence>
<dbReference type="Proteomes" id="UP000238169">
    <property type="component" value="Unassembled WGS sequence"/>
</dbReference>
<keyword evidence="2" id="KW-1185">Reference proteome</keyword>
<evidence type="ECO:0000313" key="2">
    <source>
        <dbReference type="Proteomes" id="UP000238169"/>
    </source>
</evidence>
<dbReference type="RefSeq" id="WP_181290870.1">
    <property type="nucleotide sequence ID" value="NZ_OGTP01000003.1"/>
</dbReference>
<organism evidence="1 2">
    <name type="scientific">Caballeronia novacaledonica</name>
    <dbReference type="NCBI Taxonomy" id="1544861"/>
    <lineage>
        <taxon>Bacteria</taxon>
        <taxon>Pseudomonadati</taxon>
        <taxon>Pseudomonadota</taxon>
        <taxon>Betaproteobacteria</taxon>
        <taxon>Burkholderiales</taxon>
        <taxon>Burkholderiaceae</taxon>
        <taxon>Caballeronia</taxon>
    </lineage>
</organism>
<dbReference type="EMBL" id="OGTP01000003">
    <property type="protein sequence ID" value="SPB14016.1"/>
    <property type="molecule type" value="Genomic_DNA"/>
</dbReference>
<proteinExistence type="predicted"/>
<dbReference type="AlphaFoldDB" id="A0A2U3I1M3"/>
<accession>A0A2U3I1M3</accession>
<reference evidence="2" key="1">
    <citation type="submission" date="2018-01" db="EMBL/GenBank/DDBJ databases">
        <authorList>
            <person name="Peeters C."/>
        </authorList>
    </citation>
    <scope>NUCLEOTIDE SEQUENCE [LARGE SCALE GENOMIC DNA]</scope>
</reference>
<protein>
    <submittedName>
        <fullName evidence="1">Uncharacterized protein</fullName>
    </submittedName>
</protein>
<name>A0A2U3I1M3_9BURK</name>